<reference evidence="3 6" key="2">
    <citation type="submission" date="2019-07" db="EMBL/GenBank/DDBJ databases">
        <title>Whole genome shotgun sequence of Myxococcus fulvus NBRC 100333.</title>
        <authorList>
            <person name="Hosoyama A."/>
            <person name="Uohara A."/>
            <person name="Ohji S."/>
            <person name="Ichikawa N."/>
        </authorList>
    </citation>
    <scope>NUCLEOTIDE SEQUENCE [LARGE SCALE GENOMIC DNA]</scope>
    <source>
        <strain evidence="3 6">NBRC 100333</strain>
    </source>
</reference>
<evidence type="ECO:0000313" key="5">
    <source>
        <dbReference type="Proteomes" id="UP000183760"/>
    </source>
</evidence>
<feature type="region of interest" description="Disordered" evidence="1">
    <location>
        <begin position="235"/>
        <end position="257"/>
    </location>
</feature>
<feature type="region of interest" description="Disordered" evidence="1">
    <location>
        <begin position="623"/>
        <end position="646"/>
    </location>
</feature>
<evidence type="ECO:0000313" key="6">
    <source>
        <dbReference type="Proteomes" id="UP000321514"/>
    </source>
</evidence>
<dbReference type="EMBL" id="BJXR01000045">
    <property type="protein sequence ID" value="GEN11272.1"/>
    <property type="molecule type" value="Genomic_DNA"/>
</dbReference>
<feature type="compositionally biased region" description="Low complexity" evidence="1">
    <location>
        <begin position="124"/>
        <end position="136"/>
    </location>
</feature>
<comment type="caution">
    <text evidence="3">The sequence shown here is derived from an EMBL/GenBank/DDBJ whole genome shotgun (WGS) entry which is preliminary data.</text>
</comment>
<accession>A0A511TCW4</accession>
<name>A0A511TCW4_MYXFU</name>
<evidence type="ECO:0000313" key="3">
    <source>
        <dbReference type="EMBL" id="GEN11272.1"/>
    </source>
</evidence>
<feature type="region of interest" description="Disordered" evidence="1">
    <location>
        <begin position="149"/>
        <end position="173"/>
    </location>
</feature>
<dbReference type="AlphaFoldDB" id="A0A511TCW4"/>
<dbReference type="InterPro" id="IPR018711">
    <property type="entry name" value="NAGPA"/>
</dbReference>
<feature type="region of interest" description="Disordered" evidence="1">
    <location>
        <begin position="1"/>
        <end position="136"/>
    </location>
</feature>
<evidence type="ECO:0000256" key="1">
    <source>
        <dbReference type="SAM" id="MobiDB-lite"/>
    </source>
</evidence>
<evidence type="ECO:0000259" key="2">
    <source>
        <dbReference type="Pfam" id="PF09992"/>
    </source>
</evidence>
<dbReference type="Proteomes" id="UP000321514">
    <property type="component" value="Unassembled WGS sequence"/>
</dbReference>
<keyword evidence="5" id="KW-1185">Reference proteome</keyword>
<organism evidence="3 6">
    <name type="scientific">Myxococcus fulvus</name>
    <dbReference type="NCBI Taxonomy" id="33"/>
    <lineage>
        <taxon>Bacteria</taxon>
        <taxon>Pseudomonadati</taxon>
        <taxon>Myxococcota</taxon>
        <taxon>Myxococcia</taxon>
        <taxon>Myxococcales</taxon>
        <taxon>Cystobacterineae</taxon>
        <taxon>Myxococcaceae</taxon>
        <taxon>Myxococcus</taxon>
    </lineage>
</organism>
<feature type="domain" description="Phosphodiester glycosidase" evidence="2">
    <location>
        <begin position="627"/>
        <end position="717"/>
    </location>
</feature>
<dbReference type="RefSeq" id="WP_083560773.1">
    <property type="nucleotide sequence ID" value="NZ_BJXR01000045.1"/>
</dbReference>
<feature type="compositionally biased region" description="Basic and acidic residues" evidence="1">
    <location>
        <begin position="85"/>
        <end position="123"/>
    </location>
</feature>
<dbReference type="Proteomes" id="UP000183760">
    <property type="component" value="Unassembled WGS sequence"/>
</dbReference>
<feature type="compositionally biased region" description="Basic and acidic residues" evidence="1">
    <location>
        <begin position="24"/>
        <end position="77"/>
    </location>
</feature>
<dbReference type="Pfam" id="PF09992">
    <property type="entry name" value="NAGPA"/>
    <property type="match status" value="1"/>
</dbReference>
<feature type="compositionally biased region" description="Low complexity" evidence="1">
    <location>
        <begin position="1"/>
        <end position="21"/>
    </location>
</feature>
<protein>
    <recommendedName>
        <fullName evidence="2">Phosphodiester glycosidase domain-containing protein</fullName>
    </recommendedName>
</protein>
<evidence type="ECO:0000313" key="4">
    <source>
        <dbReference type="EMBL" id="SEU39572.1"/>
    </source>
</evidence>
<dbReference type="OrthoDB" id="4846757at2"/>
<feature type="compositionally biased region" description="Polar residues" evidence="1">
    <location>
        <begin position="631"/>
        <end position="640"/>
    </location>
</feature>
<dbReference type="EMBL" id="FOIB01000014">
    <property type="protein sequence ID" value="SEU39572.1"/>
    <property type="molecule type" value="Genomic_DNA"/>
</dbReference>
<proteinExistence type="predicted"/>
<gene>
    <name evidence="3" type="ORF">MFU01_63090</name>
    <name evidence="4" type="ORF">SAMN05443572_114120</name>
</gene>
<sequence length="733" mass="76908">MGGTTSIRGGSSTGSSSGASGADAARRAEEARQRAEAARKAAEAARKAAEAARRAAEAARLAQEKARAEAAKAKQQAEKPGQTPEEQKASRKEAEAAAKAEKVAQQRASKADEALRAAEEKAARTAQQAQGAMGQANVLAAQQGLAQPFDDKSVNGVKPRAATSDVSSFDAAPRREGMDKLLGNVAAPPGSAEGSTLLTEDAKDGKVNCLDVAADWVDKASPELRARSEMVFLQDQRPGAEGQTGHVVVRQGEQVLDPTTNQSYESMEAYKKAQPQYQEVGSVPATDAQRIFDTPPGSPERAAELEKAKLSPELRNMMVADASPAEQQAWDRYDAHVKAGPPKDLPQNMGLRQEILEAHAAKTKELAAEANKASVERLRTELGSTPEGKKALEDLDARGVGINVVDDASYAQLPGAGTDGHALPGNGDITLSRKGATVDVLQREAQRSAETQQLKLPTTPEDGERLAVSVSETLKANPRQPVEFEDGGIHVVAMKNPKASLVESGGSALDVFGFSPFTSEAKEAGANPGSDTIINTSFYDLAAWGTNPVGQVVKDGEVIAGGSEPDRFYAAWTDSGMKFGQGDPPKDANLAFGGAVPVIIDGTPYGVGNQYKPGTDPSAPVTGDPGAHAGNLTQRNNESFKAQDERGKEVGKVIVGYDRDTGTTYVVAQQDGSKPGKTLSEIRDALVKLGVDDAVSFDGSDSATLVRDDQVKVEPGGLKNQTIPYGLRLSLGE</sequence>
<reference evidence="4 5" key="1">
    <citation type="submission" date="2016-10" db="EMBL/GenBank/DDBJ databases">
        <authorList>
            <person name="Varghese N."/>
            <person name="Submissions S."/>
        </authorList>
    </citation>
    <scope>NUCLEOTIDE SEQUENCE [LARGE SCALE GENOMIC DNA]</scope>
    <source>
        <strain evidence="4 5">DSM 16525</strain>
    </source>
</reference>